<gene>
    <name evidence="5" type="ORF">NK662_04440</name>
</gene>
<accession>A0AA41X9D6</accession>
<evidence type="ECO:0000313" key="5">
    <source>
        <dbReference type="EMBL" id="MCP8967786.1"/>
    </source>
</evidence>
<evidence type="ECO:0000256" key="3">
    <source>
        <dbReference type="PROSITE-ProRule" id="PRU00335"/>
    </source>
</evidence>
<dbReference type="RefSeq" id="WP_254757701.1">
    <property type="nucleotide sequence ID" value="NZ_JANCLT010000002.1"/>
</dbReference>
<evidence type="ECO:0000256" key="1">
    <source>
        <dbReference type="ARBA" id="ARBA00022491"/>
    </source>
</evidence>
<organism evidence="5 6">
    <name type="scientific">Ectobacillus ponti</name>
    <dbReference type="NCBI Taxonomy" id="2961894"/>
    <lineage>
        <taxon>Bacteria</taxon>
        <taxon>Bacillati</taxon>
        <taxon>Bacillota</taxon>
        <taxon>Bacilli</taxon>
        <taxon>Bacillales</taxon>
        <taxon>Bacillaceae</taxon>
        <taxon>Ectobacillus</taxon>
    </lineage>
</organism>
<dbReference type="Pfam" id="PF00440">
    <property type="entry name" value="TetR_N"/>
    <property type="match status" value="1"/>
</dbReference>
<dbReference type="PANTHER" id="PTHR43479:SF11">
    <property type="entry name" value="ACREF_ENVCD OPERON REPRESSOR-RELATED"/>
    <property type="match status" value="1"/>
</dbReference>
<dbReference type="InterPro" id="IPR001647">
    <property type="entry name" value="HTH_TetR"/>
</dbReference>
<dbReference type="GO" id="GO:0003677">
    <property type="term" value="F:DNA binding"/>
    <property type="evidence" value="ECO:0007669"/>
    <property type="project" value="UniProtKB-UniRule"/>
</dbReference>
<dbReference type="PRINTS" id="PR00455">
    <property type="entry name" value="HTHTETR"/>
</dbReference>
<protein>
    <submittedName>
        <fullName evidence="5">TetR/AcrR family transcriptional regulator</fullName>
    </submittedName>
</protein>
<evidence type="ECO:0000259" key="4">
    <source>
        <dbReference type="PROSITE" id="PS50977"/>
    </source>
</evidence>
<comment type="caution">
    <text evidence="5">The sequence shown here is derived from an EMBL/GenBank/DDBJ whole genome shotgun (WGS) entry which is preliminary data.</text>
</comment>
<dbReference type="EMBL" id="JANCLT010000002">
    <property type="protein sequence ID" value="MCP8967786.1"/>
    <property type="molecule type" value="Genomic_DNA"/>
</dbReference>
<dbReference type="InterPro" id="IPR009057">
    <property type="entry name" value="Homeodomain-like_sf"/>
</dbReference>
<keyword evidence="6" id="KW-1185">Reference proteome</keyword>
<proteinExistence type="predicted"/>
<keyword evidence="2 3" id="KW-0238">DNA-binding</keyword>
<dbReference type="PROSITE" id="PS50977">
    <property type="entry name" value="HTH_TETR_2"/>
    <property type="match status" value="1"/>
</dbReference>
<reference evidence="5" key="1">
    <citation type="submission" date="2022-07" db="EMBL/GenBank/DDBJ databases">
        <authorList>
            <person name="Li W.-J."/>
            <person name="Deng Q.-Q."/>
        </authorList>
    </citation>
    <scope>NUCLEOTIDE SEQUENCE</scope>
    <source>
        <strain evidence="5">SYSU M60031</strain>
    </source>
</reference>
<dbReference type="Proteomes" id="UP001156102">
    <property type="component" value="Unassembled WGS sequence"/>
</dbReference>
<evidence type="ECO:0000313" key="6">
    <source>
        <dbReference type="Proteomes" id="UP001156102"/>
    </source>
</evidence>
<keyword evidence="1" id="KW-0678">Repressor</keyword>
<feature type="domain" description="HTH tetR-type" evidence="4">
    <location>
        <begin position="14"/>
        <end position="74"/>
    </location>
</feature>
<evidence type="ECO:0000256" key="2">
    <source>
        <dbReference type="ARBA" id="ARBA00023125"/>
    </source>
</evidence>
<name>A0AA41X9D6_9BACI</name>
<feature type="DNA-binding region" description="H-T-H motif" evidence="3">
    <location>
        <begin position="37"/>
        <end position="56"/>
    </location>
</feature>
<dbReference type="SUPFAM" id="SSF46689">
    <property type="entry name" value="Homeodomain-like"/>
    <property type="match status" value="1"/>
</dbReference>
<dbReference type="AlphaFoldDB" id="A0AA41X9D6"/>
<dbReference type="PANTHER" id="PTHR43479">
    <property type="entry name" value="ACREF/ENVCD OPERON REPRESSOR-RELATED"/>
    <property type="match status" value="1"/>
</dbReference>
<sequence length="205" mass="23720">MDLNWKHHADQFRSQIKEHIMEATRQLILEKGITNVTIVDITKEVGISRVTFYKHYQSIHEIALDIQMRILSRIADILFTELEQGPQGEEKLRSFLAAFPRIYETGRDDIRFIAIFDYTYNASFPTLELQEVYKAFILGYGDRLSGAMPQQESLQLTFLTALQSIWGLMQRLVIAKTFSDTDSLQQEVQMVDTLTSILLQSLVVR</sequence>
<dbReference type="Gene3D" id="1.10.357.10">
    <property type="entry name" value="Tetracycline Repressor, domain 2"/>
    <property type="match status" value="1"/>
</dbReference>
<dbReference type="InterPro" id="IPR050624">
    <property type="entry name" value="HTH-type_Tx_Regulator"/>
</dbReference>